<keyword evidence="6 9" id="KW-0093">Biotin biosynthesis</keyword>
<keyword evidence="11" id="KW-1185">Reference proteome</keyword>
<keyword evidence="5 9" id="KW-0949">S-adenosyl-L-methionine</keyword>
<dbReference type="AlphaFoldDB" id="W2UKX1"/>
<dbReference type="GO" id="GO:0030170">
    <property type="term" value="F:pyridoxal phosphate binding"/>
    <property type="evidence" value="ECO:0007669"/>
    <property type="project" value="UniProtKB-UniRule"/>
</dbReference>
<comment type="caution">
    <text evidence="9">Lacks conserved residue(s) required for the propagation of feature annotation.</text>
</comment>
<dbReference type="InterPro" id="IPR005815">
    <property type="entry name" value="BioA"/>
</dbReference>
<dbReference type="Pfam" id="PF00202">
    <property type="entry name" value="Aminotran_3"/>
    <property type="match status" value="1"/>
</dbReference>
<dbReference type="InterPro" id="IPR005814">
    <property type="entry name" value="Aminotrans_3"/>
</dbReference>
<feature type="binding site" evidence="9">
    <location>
        <position position="299"/>
    </location>
    <ligand>
        <name>substrate</name>
    </ligand>
</feature>
<evidence type="ECO:0000256" key="3">
    <source>
        <dbReference type="ARBA" id="ARBA00022576"/>
    </source>
</evidence>
<evidence type="ECO:0000256" key="1">
    <source>
        <dbReference type="ARBA" id="ARBA00001933"/>
    </source>
</evidence>
<feature type="binding site" evidence="9">
    <location>
        <position position="265"/>
    </location>
    <ligand>
        <name>substrate</name>
    </ligand>
</feature>
<comment type="subcellular location">
    <subcellularLocation>
        <location evidence="9">Cytoplasm</location>
    </subcellularLocation>
</comment>
<dbReference type="InterPro" id="IPR015422">
    <property type="entry name" value="PyrdxlP-dep_Trfase_small"/>
</dbReference>
<keyword evidence="4 9" id="KW-0808">Transferase</keyword>
<dbReference type="PANTHER" id="PTHR42684:SF3">
    <property type="entry name" value="ADENOSYLMETHIONINE-8-AMINO-7-OXONONANOATE AMINOTRANSFERASE"/>
    <property type="match status" value="1"/>
</dbReference>
<feature type="binding site" evidence="9">
    <location>
        <position position="50"/>
    </location>
    <ligand>
        <name>substrate</name>
    </ligand>
</feature>
<reference evidence="11" key="1">
    <citation type="submission" date="2013-11" db="EMBL/GenBank/DDBJ databases">
        <title>Draft genome sequence from a member of Zhouia, isolated tidal flat.</title>
        <authorList>
            <person name="Jin H."/>
            <person name="Jeon C.O."/>
        </authorList>
    </citation>
    <scope>NUCLEOTIDE SEQUENCE [LARGE SCALE GENOMIC DNA]</scope>
    <source>
        <strain evidence="11">AD3</strain>
    </source>
</reference>
<dbReference type="GO" id="GO:0009102">
    <property type="term" value="P:biotin biosynthetic process"/>
    <property type="evidence" value="ECO:0007669"/>
    <property type="project" value="UniProtKB-UniRule"/>
</dbReference>
<evidence type="ECO:0000256" key="7">
    <source>
        <dbReference type="ARBA" id="ARBA00022898"/>
    </source>
</evidence>
<comment type="function">
    <text evidence="9">Catalyzes the transfer of the alpha-amino group from S-adenosyl-L-methionine (SAM) to 7-keto-8-aminopelargonic acid (KAPA) to form 7,8-diaminopelargonic acid (DAPA). It is the only aminotransferase known to utilize SAM as an amino donor.</text>
</comment>
<comment type="caution">
    <text evidence="10">The sequence shown here is derived from an EMBL/GenBank/DDBJ whole genome shotgun (WGS) entry which is preliminary data.</text>
</comment>
<dbReference type="NCBIfam" id="NF004624">
    <property type="entry name" value="PRK05964.1"/>
    <property type="match status" value="1"/>
</dbReference>
<evidence type="ECO:0000256" key="5">
    <source>
        <dbReference type="ARBA" id="ARBA00022691"/>
    </source>
</evidence>
<organism evidence="10 11">
    <name type="scientific">Zhouia amylolytica AD3</name>
    <dbReference type="NCBI Taxonomy" id="1286632"/>
    <lineage>
        <taxon>Bacteria</taxon>
        <taxon>Pseudomonadati</taxon>
        <taxon>Bacteroidota</taxon>
        <taxon>Flavobacteriia</taxon>
        <taxon>Flavobacteriales</taxon>
        <taxon>Flavobacteriaceae</taxon>
        <taxon>Zhouia</taxon>
    </lineage>
</organism>
<comment type="similarity">
    <text evidence="9">Belongs to the class-III pyridoxal-phosphate-dependent aminotransferase family. BioA subfamily.</text>
</comment>
<comment type="cofactor">
    <cofactor evidence="1 9">
        <name>pyridoxal 5'-phosphate</name>
        <dbReference type="ChEBI" id="CHEBI:597326"/>
    </cofactor>
</comment>
<comment type="subunit">
    <text evidence="9">Homodimer.</text>
</comment>
<dbReference type="EC" id="2.6.1.62" evidence="9"/>
<feature type="binding site" evidence="9">
    <location>
        <position position="388"/>
    </location>
    <ligand>
        <name>substrate</name>
    </ligand>
</feature>
<feature type="binding site" evidence="9">
    <location>
        <begin position="110"/>
        <end position="111"/>
    </location>
    <ligand>
        <name>pyridoxal 5'-phosphate</name>
        <dbReference type="ChEBI" id="CHEBI:597326"/>
    </ligand>
</feature>
<evidence type="ECO:0000256" key="6">
    <source>
        <dbReference type="ARBA" id="ARBA00022756"/>
    </source>
</evidence>
<dbReference type="PANTHER" id="PTHR42684">
    <property type="entry name" value="ADENOSYLMETHIONINE-8-AMINO-7-OXONONANOATE AMINOTRANSFERASE"/>
    <property type="match status" value="1"/>
</dbReference>
<keyword evidence="9" id="KW-0963">Cytoplasm</keyword>
<evidence type="ECO:0000256" key="9">
    <source>
        <dbReference type="HAMAP-Rule" id="MF_00834"/>
    </source>
</evidence>
<dbReference type="SUPFAM" id="SSF53383">
    <property type="entry name" value="PLP-dependent transferases"/>
    <property type="match status" value="1"/>
</dbReference>
<dbReference type="RefSeq" id="WP_038267417.1">
    <property type="nucleotide sequence ID" value="NZ_AYXY01000023.1"/>
</dbReference>
<keyword evidence="7 9" id="KW-0663">Pyridoxal phosphate</keyword>
<dbReference type="GO" id="GO:0004015">
    <property type="term" value="F:adenosylmethionine-8-amino-7-oxononanoate transaminase activity"/>
    <property type="evidence" value="ECO:0007669"/>
    <property type="project" value="UniProtKB-UniRule"/>
</dbReference>
<dbReference type="CDD" id="cd00610">
    <property type="entry name" value="OAT_like"/>
    <property type="match status" value="1"/>
</dbReference>
<dbReference type="Gene3D" id="3.40.640.10">
    <property type="entry name" value="Type I PLP-dependent aspartate aminotransferase-like (Major domain)"/>
    <property type="match status" value="1"/>
</dbReference>
<keyword evidence="3 9" id="KW-0032">Aminotransferase</keyword>
<feature type="binding site" evidence="9">
    <location>
        <begin position="300"/>
        <end position="301"/>
    </location>
    <ligand>
        <name>pyridoxal 5'-phosphate</name>
        <dbReference type="ChEBI" id="CHEBI:597326"/>
    </ligand>
</feature>
<sequence>MTLQERDKAHLWHPLTQHKVKPDALGITKAKGVYLYDEHGKEYIDGIASWYTCMYGHCNPFITEKVAQQMQTLDQVVFAGFTHEPAVKLSEALVSILPGNQQKLFFSENGSTAVDVAIKMAFQYHFNGGDKRDTLIAFEDGFHGDTFGAMSVSSLSVYNGPFEDFFLKVIRIPTPDGSNNADVVERLKQVIAENKVAAFVYEPLVQGAAAMKMYDLNGLQSLLACCKENDVLTIADEVMTGFGKTGKNFASEFLEIKPDFICMSKALTAGLLPMAITSCTQEIYDAFYDDDIAKGFFHGHTYTANPLACMAALAGIELLASEDVQGNIQMVVESHKEFDQEIKTHPKVAGTRQQGVIYALDLNIKMERYGNLRDMLFKHFMDQGVFLRPLGNTIYILAPYTITKKELEKIYDSIKSALDLVL</sequence>
<dbReference type="HAMAP" id="MF_00834">
    <property type="entry name" value="BioA"/>
    <property type="match status" value="1"/>
</dbReference>
<comment type="pathway">
    <text evidence="2 9">Cofactor biosynthesis; biotin biosynthesis; 7,8-diaminononanoate from 8-amino-7-oxononanoate (SAM route): step 1/1.</text>
</comment>
<dbReference type="PIRSF" id="PIRSF000521">
    <property type="entry name" value="Transaminase_4ab_Lys_Orn"/>
    <property type="match status" value="1"/>
</dbReference>
<dbReference type="InterPro" id="IPR015424">
    <property type="entry name" value="PyrdxlP-dep_Trfase"/>
</dbReference>
<feature type="binding site" evidence="9">
    <location>
        <position position="236"/>
    </location>
    <ligand>
        <name>pyridoxal 5'-phosphate</name>
        <dbReference type="ChEBI" id="CHEBI:597326"/>
    </ligand>
</feature>
<evidence type="ECO:0000256" key="8">
    <source>
        <dbReference type="ARBA" id="ARBA00048449"/>
    </source>
</evidence>
<dbReference type="PATRIC" id="fig|1286632.3.peg.2588"/>
<dbReference type="GO" id="GO:0005737">
    <property type="term" value="C:cytoplasm"/>
    <property type="evidence" value="ECO:0007669"/>
    <property type="project" value="UniProtKB-SubCell"/>
</dbReference>
<dbReference type="InterPro" id="IPR015421">
    <property type="entry name" value="PyrdxlP-dep_Trfase_major"/>
</dbReference>
<feature type="site" description="Participates in the substrate recognition with KAPA and in a stacking interaction with the adenine ring of SAM" evidence="9">
    <location>
        <position position="15"/>
    </location>
</feature>
<dbReference type="EMBL" id="AYXY01000023">
    <property type="protein sequence ID" value="ETN94653.1"/>
    <property type="molecule type" value="Genomic_DNA"/>
</dbReference>
<dbReference type="eggNOG" id="COG0161">
    <property type="taxonomic scope" value="Bacteria"/>
</dbReference>
<gene>
    <name evidence="9" type="primary">bioA</name>
    <name evidence="10" type="ORF">P278_25960</name>
</gene>
<dbReference type="GO" id="GO:0051537">
    <property type="term" value="F:2 iron, 2 sulfur cluster binding"/>
    <property type="evidence" value="ECO:0007669"/>
    <property type="project" value="UniProtKB-KW"/>
</dbReference>
<dbReference type="GO" id="GO:0004141">
    <property type="term" value="F:dethiobiotin synthase activity"/>
    <property type="evidence" value="ECO:0007669"/>
    <property type="project" value="TreeGrafter"/>
</dbReference>
<dbReference type="NCBIfam" id="TIGR00508">
    <property type="entry name" value="bioA"/>
    <property type="match status" value="1"/>
</dbReference>
<accession>W2UKX1</accession>
<evidence type="ECO:0000256" key="2">
    <source>
        <dbReference type="ARBA" id="ARBA00005063"/>
    </source>
</evidence>
<reference evidence="10 11" key="2">
    <citation type="journal article" date="2016" name="Genome Announc.">
        <title>Draft Genome Sequence of Zhouia amylolytica AD3, Isolated from Tidal Flat Sediment.</title>
        <authorList>
            <person name="Jia B."/>
            <person name="Jin H.M."/>
            <person name="Lee H.J."/>
            <person name="Jeon C.O."/>
        </authorList>
    </citation>
    <scope>NUCLEOTIDE SEQUENCE [LARGE SCALE GENOMIC DNA]</scope>
    <source>
        <strain evidence="10 11">AD3</strain>
    </source>
</reference>
<comment type="catalytic activity">
    <reaction evidence="8 9">
        <text>(8S)-8-amino-7-oxononanoate + S-adenosyl-L-methionine = S-adenosyl-4-methylsulfanyl-2-oxobutanoate + (7R,8S)-7,8-diammoniononanoate</text>
        <dbReference type="Rhea" id="RHEA:16861"/>
        <dbReference type="ChEBI" id="CHEBI:16490"/>
        <dbReference type="ChEBI" id="CHEBI:59789"/>
        <dbReference type="ChEBI" id="CHEBI:149468"/>
        <dbReference type="ChEBI" id="CHEBI:149469"/>
        <dbReference type="EC" id="2.6.1.62"/>
    </reaction>
</comment>
<dbReference type="Gene3D" id="3.90.1150.10">
    <property type="entry name" value="Aspartate Aminotransferase, domain 1"/>
    <property type="match status" value="1"/>
</dbReference>
<dbReference type="UniPathway" id="UPA00078">
    <property type="reaction ID" value="UER00160"/>
</dbReference>
<proteinExistence type="inferred from homology"/>
<evidence type="ECO:0000313" key="10">
    <source>
        <dbReference type="EMBL" id="ETN94653.1"/>
    </source>
</evidence>
<dbReference type="STRING" id="376730.SAMN04487906_1606"/>
<protein>
    <recommendedName>
        <fullName evidence="9">Adenosylmethionine-8-amino-7-oxononanoate aminotransferase</fullName>
        <ecNumber evidence="9">2.6.1.62</ecNumber>
    </recommendedName>
    <alternativeName>
        <fullName evidence="9">7,8-diamino-pelargonic acid aminotransferase</fullName>
        <shortName evidence="9">DAPA AT</shortName>
        <shortName evidence="9">DAPA aminotransferase</shortName>
    </alternativeName>
    <alternativeName>
        <fullName evidence="9">7,8-diaminononanoate synthase</fullName>
        <shortName evidence="9">DANS</shortName>
    </alternativeName>
    <alternativeName>
        <fullName evidence="9">Diaminopelargonic acid synthase</fullName>
    </alternativeName>
</protein>
<evidence type="ECO:0000313" key="11">
    <source>
        <dbReference type="Proteomes" id="UP000018850"/>
    </source>
</evidence>
<feature type="modified residue" description="N6-(pyridoxal phosphate)lysine" evidence="9">
    <location>
        <position position="265"/>
    </location>
</feature>
<name>W2UKX1_9FLAO</name>
<evidence type="ECO:0000256" key="4">
    <source>
        <dbReference type="ARBA" id="ARBA00022679"/>
    </source>
</evidence>
<dbReference type="Proteomes" id="UP000018850">
    <property type="component" value="Unassembled WGS sequence"/>
</dbReference>